<proteinExistence type="predicted"/>
<reference evidence="2 3" key="1">
    <citation type="submission" date="2018-08" db="EMBL/GenBank/DDBJ databases">
        <title>Draft genome sequences of two Aspergillus turcosus clinical strains isolated from bronchoalveolar lavage fluid: one azole-susceptible and the other azole-resistant.</title>
        <authorList>
            <person name="Parent-Michaud M."/>
            <person name="Dufresne P.J."/>
            <person name="Fournier E."/>
            <person name="Martineau C."/>
            <person name="Moreira S."/>
            <person name="Perkins V."/>
            <person name="De Repentigny L."/>
            <person name="Dufresne S.F."/>
        </authorList>
    </citation>
    <scope>NUCLEOTIDE SEQUENCE [LARGE SCALE GENOMIC DNA]</scope>
    <source>
        <strain evidence="2">HMR AF 1038</strain>
    </source>
</reference>
<feature type="region of interest" description="Disordered" evidence="1">
    <location>
        <begin position="163"/>
        <end position="194"/>
    </location>
</feature>
<accession>A0A3R7F9T4</accession>
<sequence>MRRQLNKRNCVVYGASQMLTPGSTGSTTTRSTQNQPQPAPSPMRIPEEETYLPYLQDSWYRQTVEKLLAGKTDKRFSLLNVDGEYLLAYREASRRWSRCVLRRATVKNMLMLVAAIQAWFKALKERKAAAAAAKSGQKVEESNAASLPPMSCCEKLPYQECSLKPTPGTGNQLSTRNDQGSDSQGADSEEDLEM</sequence>
<dbReference type="EMBL" id="NIDN02000038">
    <property type="protein sequence ID" value="RLL99116.1"/>
    <property type="molecule type" value="Genomic_DNA"/>
</dbReference>
<evidence type="ECO:0000313" key="2">
    <source>
        <dbReference type="EMBL" id="RLL99116.1"/>
    </source>
</evidence>
<evidence type="ECO:0000256" key="1">
    <source>
        <dbReference type="SAM" id="MobiDB-lite"/>
    </source>
</evidence>
<comment type="caution">
    <text evidence="2">The sequence shown here is derived from an EMBL/GenBank/DDBJ whole genome shotgun (WGS) entry which is preliminary data.</text>
</comment>
<evidence type="ECO:0000313" key="3">
    <source>
        <dbReference type="Proteomes" id="UP000215289"/>
    </source>
</evidence>
<feature type="region of interest" description="Disordered" evidence="1">
    <location>
        <begin position="17"/>
        <end position="43"/>
    </location>
</feature>
<name>A0A3R7F9T4_9EURO</name>
<dbReference type="Proteomes" id="UP000215289">
    <property type="component" value="Unassembled WGS sequence"/>
</dbReference>
<feature type="compositionally biased region" description="Polar residues" evidence="1">
    <location>
        <begin position="168"/>
        <end position="186"/>
    </location>
</feature>
<gene>
    <name evidence="2" type="ORF">CFD26_105248</name>
</gene>
<protein>
    <submittedName>
        <fullName evidence="2">Uncharacterized protein</fullName>
    </submittedName>
</protein>
<keyword evidence="3" id="KW-1185">Reference proteome</keyword>
<organism evidence="2 3">
    <name type="scientific">Aspergillus turcosus</name>
    <dbReference type="NCBI Taxonomy" id="1245748"/>
    <lineage>
        <taxon>Eukaryota</taxon>
        <taxon>Fungi</taxon>
        <taxon>Dikarya</taxon>
        <taxon>Ascomycota</taxon>
        <taxon>Pezizomycotina</taxon>
        <taxon>Eurotiomycetes</taxon>
        <taxon>Eurotiomycetidae</taxon>
        <taxon>Eurotiales</taxon>
        <taxon>Aspergillaceae</taxon>
        <taxon>Aspergillus</taxon>
        <taxon>Aspergillus subgen. Fumigati</taxon>
    </lineage>
</organism>
<dbReference type="AlphaFoldDB" id="A0A3R7F9T4"/>
<feature type="compositionally biased region" description="Low complexity" evidence="1">
    <location>
        <begin position="20"/>
        <end position="32"/>
    </location>
</feature>